<feature type="domain" description="DUF3644" evidence="1">
    <location>
        <begin position="8"/>
        <end position="151"/>
    </location>
</feature>
<gene>
    <name evidence="2" type="ORF">JNAIMGOO_00011</name>
</gene>
<evidence type="ECO:0000259" key="1">
    <source>
        <dbReference type="Pfam" id="PF12358"/>
    </source>
</evidence>
<organism evidence="2">
    <name type="scientific">Candidatus Methanophagaceae archaeon ANME-1 ERB6</name>
    <dbReference type="NCBI Taxonomy" id="2759912"/>
    <lineage>
        <taxon>Archaea</taxon>
        <taxon>Methanobacteriati</taxon>
        <taxon>Methanobacteriota</taxon>
        <taxon>Stenosarchaea group</taxon>
        <taxon>Methanomicrobia</taxon>
        <taxon>Candidatus Methanophagales</taxon>
        <taxon>Candidatus Methanophagaceae</taxon>
    </lineage>
</organism>
<dbReference type="InterPro" id="IPR022104">
    <property type="entry name" value="DUF3644"/>
</dbReference>
<proteinExistence type="predicted"/>
<dbReference type="Pfam" id="PF12358">
    <property type="entry name" value="DUF3644"/>
    <property type="match status" value="1"/>
</dbReference>
<evidence type="ECO:0000313" key="2">
    <source>
        <dbReference type="EMBL" id="QNO51544.1"/>
    </source>
</evidence>
<dbReference type="EMBL" id="MT631472">
    <property type="protein sequence ID" value="QNO51544.1"/>
    <property type="molecule type" value="Genomic_DNA"/>
</dbReference>
<protein>
    <recommendedName>
        <fullName evidence="1">DUF3644 domain-containing protein</fullName>
    </recommendedName>
</protein>
<sequence length="363" mass="41431">MKKETKLLLEKAIDSLILSIEHFNRPDDRGRIEAVLILLDHSFELLLKAAILHKGDKIRKKRENQTIGFDLCVKTAISHKIVTTEQALALQTINGLRDAAQHYIVELSEQHLYLQSQTGLTLFKDILGDIFQKDLAEELPKRVLPLSTTPPLDIAAIFENELEEIKKLLLPKTRHRVEATNRLRGLAIFDGTIMGEKPQPSLSHLNKLADQVKQQKEWQEMFPGAASINLTSDGTGYNLSLRITKMEGPPVHLVPEGTPGATVVAIKRVNELDFYNISHTQLAENVGLTSPKTTALVRYLKLREDNKYFKQITIGKSKFNRYSQEAIHKIKEELPKIDIDEIWQEYRHRRKKVNDTHNKGIYS</sequence>
<name>A0A7G9YU60_9EURY</name>
<dbReference type="AlphaFoldDB" id="A0A7G9YU60"/>
<accession>A0A7G9YU60</accession>
<reference evidence="2" key="1">
    <citation type="submission" date="2020-06" db="EMBL/GenBank/DDBJ databases">
        <title>Unique genomic features of the anaerobic methanotrophic archaea.</title>
        <authorList>
            <person name="Chadwick G.L."/>
            <person name="Skennerton C.T."/>
            <person name="Laso-Perez R."/>
            <person name="Leu A.O."/>
            <person name="Speth D.R."/>
            <person name="Yu H."/>
            <person name="Morgan-Lang C."/>
            <person name="Hatzenpichler R."/>
            <person name="Goudeau D."/>
            <person name="Malmstrom R."/>
            <person name="Brazelton W.J."/>
            <person name="Woyke T."/>
            <person name="Hallam S.J."/>
            <person name="Tyson G.W."/>
            <person name="Wegener G."/>
            <person name="Boetius A."/>
            <person name="Orphan V."/>
        </authorList>
    </citation>
    <scope>NUCLEOTIDE SEQUENCE</scope>
</reference>